<name>K0R8M2_THAOC</name>
<gene>
    <name evidence="1" type="ORF">THAOC_31738</name>
</gene>
<dbReference type="AlphaFoldDB" id="K0R8M2"/>
<evidence type="ECO:0000313" key="1">
    <source>
        <dbReference type="EMBL" id="EJK49395.1"/>
    </source>
</evidence>
<protein>
    <submittedName>
        <fullName evidence="1">Uncharacterized protein</fullName>
    </submittedName>
</protein>
<evidence type="ECO:0000313" key="2">
    <source>
        <dbReference type="Proteomes" id="UP000266841"/>
    </source>
</evidence>
<organism evidence="1 2">
    <name type="scientific">Thalassiosira oceanica</name>
    <name type="common">Marine diatom</name>
    <dbReference type="NCBI Taxonomy" id="159749"/>
    <lineage>
        <taxon>Eukaryota</taxon>
        <taxon>Sar</taxon>
        <taxon>Stramenopiles</taxon>
        <taxon>Ochrophyta</taxon>
        <taxon>Bacillariophyta</taxon>
        <taxon>Coscinodiscophyceae</taxon>
        <taxon>Thalassiosirophycidae</taxon>
        <taxon>Thalassiosirales</taxon>
        <taxon>Thalassiosiraceae</taxon>
        <taxon>Thalassiosira</taxon>
    </lineage>
</organism>
<comment type="caution">
    <text evidence="1">The sequence shown here is derived from an EMBL/GenBank/DDBJ whole genome shotgun (WGS) entry which is preliminary data.</text>
</comment>
<accession>K0R8M2</accession>
<dbReference type="Proteomes" id="UP000266841">
    <property type="component" value="Unassembled WGS sequence"/>
</dbReference>
<proteinExistence type="predicted"/>
<sequence length="216" mass="24302">MCWAPQQHLGGSTSVGWPPVRVRICKEIDSSSSSLFRRSGRADGARQCPTGCCSCAANTPRERSSDGRWVEHTENLTILGLQPTSPLGDPPFRNYSAKSANFGSFLYLALLLTTKSYFEGMGEVLQYARDAVTRGETTHPRTVADWRDFVIFRLVKVNILIESTGYCYREVGLMVFDCRNPSLFHWSATALIYRAFNMSHKKLKLDFCRVTDSEPN</sequence>
<keyword evidence="2" id="KW-1185">Reference proteome</keyword>
<reference evidence="1 2" key="1">
    <citation type="journal article" date="2012" name="Genome Biol.">
        <title>Genome and low-iron response of an oceanic diatom adapted to chronic iron limitation.</title>
        <authorList>
            <person name="Lommer M."/>
            <person name="Specht M."/>
            <person name="Roy A.S."/>
            <person name="Kraemer L."/>
            <person name="Andreson R."/>
            <person name="Gutowska M.A."/>
            <person name="Wolf J."/>
            <person name="Bergner S.V."/>
            <person name="Schilhabel M.B."/>
            <person name="Klostermeier U.C."/>
            <person name="Beiko R.G."/>
            <person name="Rosenstiel P."/>
            <person name="Hippler M."/>
            <person name="Laroche J."/>
        </authorList>
    </citation>
    <scope>NUCLEOTIDE SEQUENCE [LARGE SCALE GENOMIC DNA]</scope>
    <source>
        <strain evidence="1 2">CCMP1005</strain>
    </source>
</reference>
<dbReference type="EMBL" id="AGNL01044847">
    <property type="protein sequence ID" value="EJK49395.1"/>
    <property type="molecule type" value="Genomic_DNA"/>
</dbReference>